<evidence type="ECO:0000313" key="3">
    <source>
        <dbReference type="EMBL" id="MBI5250365.1"/>
    </source>
</evidence>
<evidence type="ECO:0000313" key="4">
    <source>
        <dbReference type="Proteomes" id="UP000807825"/>
    </source>
</evidence>
<comment type="caution">
    <text evidence="3">The sequence shown here is derived from an EMBL/GenBank/DDBJ whole genome shotgun (WGS) entry which is preliminary data.</text>
</comment>
<accession>A0A9D6Z3Z2</accession>
<feature type="chain" id="PRO_5039130850" evidence="2">
    <location>
        <begin position="23"/>
        <end position="151"/>
    </location>
</feature>
<dbReference type="AlphaFoldDB" id="A0A9D6Z3Z2"/>
<feature type="compositionally biased region" description="Polar residues" evidence="1">
    <location>
        <begin position="68"/>
        <end position="77"/>
    </location>
</feature>
<reference evidence="3" key="1">
    <citation type="submission" date="2020-07" db="EMBL/GenBank/DDBJ databases">
        <title>Huge and variable diversity of episymbiotic CPR bacteria and DPANN archaea in groundwater ecosystems.</title>
        <authorList>
            <person name="He C.Y."/>
            <person name="Keren R."/>
            <person name="Whittaker M."/>
            <person name="Farag I.F."/>
            <person name="Doudna J."/>
            <person name="Cate J.H.D."/>
            <person name="Banfield J.F."/>
        </authorList>
    </citation>
    <scope>NUCLEOTIDE SEQUENCE</scope>
    <source>
        <strain evidence="3">NC_groundwater_1664_Pr3_B-0.1um_52_9</strain>
    </source>
</reference>
<sequence>MKLKGAIWTILLTLLAAASSHAWQNPAGTSALPGPSSVERVPPQAGPQGVSPYVNRPPVGYQPPLVQPQDTTNTQDGWPSYPYPQHHNPYYEGQRTRNLLTDAVDWIMAVPSNVMGNFCDFLDRRVFPQVPATHGGAKRGDVPDTDGQSKK</sequence>
<protein>
    <submittedName>
        <fullName evidence="3">Uncharacterized protein</fullName>
    </submittedName>
</protein>
<feature type="region of interest" description="Disordered" evidence="1">
    <location>
        <begin position="131"/>
        <end position="151"/>
    </location>
</feature>
<feature type="region of interest" description="Disordered" evidence="1">
    <location>
        <begin position="28"/>
        <end position="86"/>
    </location>
</feature>
<gene>
    <name evidence="3" type="ORF">HY912_12795</name>
</gene>
<keyword evidence="2" id="KW-0732">Signal</keyword>
<proteinExistence type="predicted"/>
<dbReference type="Proteomes" id="UP000807825">
    <property type="component" value="Unassembled WGS sequence"/>
</dbReference>
<evidence type="ECO:0000256" key="1">
    <source>
        <dbReference type="SAM" id="MobiDB-lite"/>
    </source>
</evidence>
<dbReference type="EMBL" id="JACRDE010000338">
    <property type="protein sequence ID" value="MBI5250365.1"/>
    <property type="molecule type" value="Genomic_DNA"/>
</dbReference>
<name>A0A9D6Z3Z2_9BACT</name>
<organism evidence="3 4">
    <name type="scientific">Desulfomonile tiedjei</name>
    <dbReference type="NCBI Taxonomy" id="2358"/>
    <lineage>
        <taxon>Bacteria</taxon>
        <taxon>Pseudomonadati</taxon>
        <taxon>Thermodesulfobacteriota</taxon>
        <taxon>Desulfomonilia</taxon>
        <taxon>Desulfomonilales</taxon>
        <taxon>Desulfomonilaceae</taxon>
        <taxon>Desulfomonile</taxon>
    </lineage>
</organism>
<feature type="signal peptide" evidence="2">
    <location>
        <begin position="1"/>
        <end position="22"/>
    </location>
</feature>
<evidence type="ECO:0000256" key="2">
    <source>
        <dbReference type="SAM" id="SignalP"/>
    </source>
</evidence>
<feature type="compositionally biased region" description="Basic and acidic residues" evidence="1">
    <location>
        <begin position="138"/>
        <end position="151"/>
    </location>
</feature>